<dbReference type="SUPFAM" id="SSF54975">
    <property type="entry name" value="Acylphosphatase/BLUF domain-like"/>
    <property type="match status" value="1"/>
</dbReference>
<accession>A0A3S3W4Y6</accession>
<reference evidence="2 3" key="1">
    <citation type="submission" date="2019-01" db="EMBL/GenBank/DDBJ databases">
        <title>Mucilaginibacter antarcticum sp. nov., isolated from antarctic soil.</title>
        <authorList>
            <person name="Yan Y.-Q."/>
            <person name="Du Z.-J."/>
        </authorList>
    </citation>
    <scope>NUCLEOTIDE SEQUENCE [LARGE SCALE GENOMIC DNA]</scope>
    <source>
        <strain evidence="2 3">F01003</strain>
    </source>
</reference>
<dbReference type="Proteomes" id="UP000286701">
    <property type="component" value="Unassembled WGS sequence"/>
</dbReference>
<dbReference type="InterPro" id="IPR007024">
    <property type="entry name" value="BLUF_domain"/>
</dbReference>
<keyword evidence="3" id="KW-1185">Reference proteome</keyword>
<dbReference type="GO" id="GO:0009882">
    <property type="term" value="F:blue light photoreceptor activity"/>
    <property type="evidence" value="ECO:0007669"/>
    <property type="project" value="InterPro"/>
</dbReference>
<dbReference type="Pfam" id="PF04940">
    <property type="entry name" value="BLUF"/>
    <property type="match status" value="1"/>
</dbReference>
<organism evidence="2 3">
    <name type="scientific">Mucilaginibacter gilvus</name>
    <dbReference type="NCBI Taxonomy" id="2305909"/>
    <lineage>
        <taxon>Bacteria</taxon>
        <taxon>Pseudomonadati</taxon>
        <taxon>Bacteroidota</taxon>
        <taxon>Sphingobacteriia</taxon>
        <taxon>Sphingobacteriales</taxon>
        <taxon>Sphingobacteriaceae</taxon>
        <taxon>Mucilaginibacter</taxon>
    </lineage>
</organism>
<protein>
    <recommendedName>
        <fullName evidence="1">BLUF domain-containing protein</fullName>
    </recommendedName>
</protein>
<evidence type="ECO:0000259" key="1">
    <source>
        <dbReference type="PROSITE" id="PS50925"/>
    </source>
</evidence>
<dbReference type="SMART" id="SM01034">
    <property type="entry name" value="BLUF"/>
    <property type="match status" value="1"/>
</dbReference>
<dbReference type="OrthoDB" id="1122028at2"/>
<proteinExistence type="predicted"/>
<dbReference type="EMBL" id="SBIW01000010">
    <property type="protein sequence ID" value="RWY48522.1"/>
    <property type="molecule type" value="Genomic_DNA"/>
</dbReference>
<sequence>MKLLYELLHISRESYKRYGIAGMFICLPESYILVIEGPEETIEQLYRNIQNDALHIQVTTLREGPIASSIFTEWGWP</sequence>
<dbReference type="InterPro" id="IPR036046">
    <property type="entry name" value="Acylphosphatase-like_dom_sf"/>
</dbReference>
<evidence type="ECO:0000313" key="3">
    <source>
        <dbReference type="Proteomes" id="UP000286701"/>
    </source>
</evidence>
<gene>
    <name evidence="2" type="ORF">EPL05_19350</name>
</gene>
<name>A0A3S3W4Y6_9SPHI</name>
<comment type="caution">
    <text evidence="2">The sequence shown here is derived from an EMBL/GenBank/DDBJ whole genome shotgun (WGS) entry which is preliminary data.</text>
</comment>
<evidence type="ECO:0000313" key="2">
    <source>
        <dbReference type="EMBL" id="RWY48522.1"/>
    </source>
</evidence>
<dbReference type="Gene3D" id="3.30.70.100">
    <property type="match status" value="1"/>
</dbReference>
<dbReference type="AlphaFoldDB" id="A0A3S3W4Y6"/>
<dbReference type="PROSITE" id="PS50925">
    <property type="entry name" value="BLUF"/>
    <property type="match status" value="1"/>
</dbReference>
<dbReference type="GO" id="GO:0071949">
    <property type="term" value="F:FAD binding"/>
    <property type="evidence" value="ECO:0007669"/>
    <property type="project" value="InterPro"/>
</dbReference>
<feature type="domain" description="BLUF" evidence="1">
    <location>
        <begin position="1"/>
        <end position="77"/>
    </location>
</feature>